<accession>A0A4R1FBE5</accession>
<feature type="chain" id="PRO_5020311504" evidence="1">
    <location>
        <begin position="29"/>
        <end position="204"/>
    </location>
</feature>
<dbReference type="RefSeq" id="WP_131904925.1">
    <property type="nucleotide sequence ID" value="NZ_BAAAFU010000008.1"/>
</dbReference>
<evidence type="ECO:0000313" key="2">
    <source>
        <dbReference type="EMBL" id="TCJ89288.1"/>
    </source>
</evidence>
<comment type="caution">
    <text evidence="2">The sequence shown here is derived from an EMBL/GenBank/DDBJ whole genome shotgun (WGS) entry which is preliminary data.</text>
</comment>
<dbReference type="AlphaFoldDB" id="A0A4R1FBE5"/>
<reference evidence="2 3" key="1">
    <citation type="submission" date="2019-03" db="EMBL/GenBank/DDBJ databases">
        <title>Genomic Encyclopedia of Type Strains, Phase IV (KMG-IV): sequencing the most valuable type-strain genomes for metagenomic binning, comparative biology and taxonomic classification.</title>
        <authorList>
            <person name="Goeker M."/>
        </authorList>
    </citation>
    <scope>NUCLEOTIDE SEQUENCE [LARGE SCALE GENOMIC DNA]</scope>
    <source>
        <strain evidence="2 3">DSM 24830</strain>
    </source>
</reference>
<keyword evidence="1" id="KW-0732">Signal</keyword>
<sequence length="204" mass="22388">MENAVLNVSKNTLSVFLFTLILSLGLTACDNDDAKQDTTAAVEDKTIILSADGIGPINATTSFNMHQMTLAFSDYSVVEEVNFQDGNPFPAIRISEGVKTILNIIPDAAHKNIYSVIIEDNIIQNSLGHHLGTLYNKVYTYGQNEQCQAGYSDMSGKVLCYAPNTPNILYVFNGKWDNPVTGKIPPADVLQGWSLESIIWRPKS</sequence>
<dbReference type="InterPro" id="IPR010938">
    <property type="entry name" value="DUF1131"/>
</dbReference>
<gene>
    <name evidence="2" type="ORF">EV695_1151</name>
</gene>
<proteinExistence type="predicted"/>
<protein>
    <submittedName>
        <fullName evidence="2">Uncharacterized protein DUF1131</fullName>
    </submittedName>
</protein>
<dbReference type="Gene3D" id="2.60.460.10">
    <property type="entry name" value="protein yfey like domain"/>
    <property type="match status" value="1"/>
</dbReference>
<dbReference type="EMBL" id="SMFQ01000002">
    <property type="protein sequence ID" value="TCJ89288.1"/>
    <property type="molecule type" value="Genomic_DNA"/>
</dbReference>
<evidence type="ECO:0000256" key="1">
    <source>
        <dbReference type="SAM" id="SignalP"/>
    </source>
</evidence>
<dbReference type="Proteomes" id="UP000294887">
    <property type="component" value="Unassembled WGS sequence"/>
</dbReference>
<organism evidence="2 3">
    <name type="scientific">Cocleimonas flava</name>
    <dbReference type="NCBI Taxonomy" id="634765"/>
    <lineage>
        <taxon>Bacteria</taxon>
        <taxon>Pseudomonadati</taxon>
        <taxon>Pseudomonadota</taxon>
        <taxon>Gammaproteobacteria</taxon>
        <taxon>Thiotrichales</taxon>
        <taxon>Thiotrichaceae</taxon>
        <taxon>Cocleimonas</taxon>
    </lineage>
</organism>
<evidence type="ECO:0000313" key="3">
    <source>
        <dbReference type="Proteomes" id="UP000294887"/>
    </source>
</evidence>
<dbReference type="InterPro" id="IPR038714">
    <property type="entry name" value="YfeY-like_sf"/>
</dbReference>
<dbReference type="Pfam" id="PF06572">
    <property type="entry name" value="DUF1131"/>
    <property type="match status" value="1"/>
</dbReference>
<name>A0A4R1FBE5_9GAMM</name>
<dbReference type="OrthoDB" id="5622706at2"/>
<feature type="signal peptide" evidence="1">
    <location>
        <begin position="1"/>
        <end position="28"/>
    </location>
</feature>
<keyword evidence="3" id="KW-1185">Reference proteome</keyword>